<dbReference type="Gene3D" id="2.60.40.2700">
    <property type="match status" value="1"/>
</dbReference>
<feature type="chain" id="PRO_5016039321" description="Ig-like domain-containing protein" evidence="1">
    <location>
        <begin position="21"/>
        <end position="3318"/>
    </location>
</feature>
<proteinExistence type="predicted"/>
<dbReference type="Pfam" id="PF18962">
    <property type="entry name" value="Por_Secre_tail"/>
    <property type="match status" value="1"/>
</dbReference>
<keyword evidence="1" id="KW-0732">Signal</keyword>
<dbReference type="RefSeq" id="WP_110998674.1">
    <property type="nucleotide sequence ID" value="NZ_QKTW01000015.1"/>
</dbReference>
<dbReference type="OrthoDB" id="9805017at2"/>
<dbReference type="EMBL" id="QKTW01000015">
    <property type="protein sequence ID" value="PZF73096.1"/>
    <property type="molecule type" value="Genomic_DNA"/>
</dbReference>
<feature type="domain" description="Ig-like" evidence="2">
    <location>
        <begin position="2515"/>
        <end position="2599"/>
    </location>
</feature>
<dbReference type="Gene3D" id="2.60.40.10">
    <property type="entry name" value="Immunoglobulins"/>
    <property type="match status" value="6"/>
</dbReference>
<evidence type="ECO:0000313" key="4">
    <source>
        <dbReference type="Proteomes" id="UP000248745"/>
    </source>
</evidence>
<dbReference type="InterPro" id="IPR003599">
    <property type="entry name" value="Ig_sub"/>
</dbReference>
<dbReference type="SUPFAM" id="SSF48726">
    <property type="entry name" value="Immunoglobulin"/>
    <property type="match status" value="2"/>
</dbReference>
<dbReference type="InterPro" id="IPR007110">
    <property type="entry name" value="Ig-like_dom"/>
</dbReference>
<gene>
    <name evidence="3" type="ORF">DN068_09485</name>
</gene>
<feature type="signal peptide" evidence="1">
    <location>
        <begin position="1"/>
        <end position="20"/>
    </location>
</feature>
<name>A0A2W2BHW0_9BACT</name>
<feature type="domain" description="Ig-like" evidence="2">
    <location>
        <begin position="2832"/>
        <end position="2919"/>
    </location>
</feature>
<dbReference type="InterPro" id="IPR013783">
    <property type="entry name" value="Ig-like_fold"/>
</dbReference>
<dbReference type="Proteomes" id="UP000248745">
    <property type="component" value="Unassembled WGS sequence"/>
</dbReference>
<dbReference type="PROSITE" id="PS50835">
    <property type="entry name" value="IG_LIKE"/>
    <property type="match status" value="2"/>
</dbReference>
<evidence type="ECO:0000259" key="2">
    <source>
        <dbReference type="PROSITE" id="PS50835"/>
    </source>
</evidence>
<comment type="caution">
    <text evidence="3">The sequence shown here is derived from an EMBL/GenBank/DDBJ whole genome shotgun (WGS) entry which is preliminary data.</text>
</comment>
<evidence type="ECO:0000256" key="1">
    <source>
        <dbReference type="SAM" id="SignalP"/>
    </source>
</evidence>
<reference evidence="3 4" key="1">
    <citation type="submission" date="2018-06" db="EMBL/GenBank/DDBJ databases">
        <title>Mucibacter soli gen. nov., sp. nov., a new member of the family Chitinophagaceae producing mucin.</title>
        <authorList>
            <person name="Kim M.-K."/>
            <person name="Park S."/>
            <person name="Kim T.-S."/>
            <person name="Joung Y."/>
            <person name="Han J.-H."/>
            <person name="Kim S.B."/>
        </authorList>
    </citation>
    <scope>NUCLEOTIDE SEQUENCE [LARGE SCALE GENOMIC DNA]</scope>
    <source>
        <strain evidence="3 4">R1-15</strain>
    </source>
</reference>
<dbReference type="InterPro" id="IPR026444">
    <property type="entry name" value="Secre_tail"/>
</dbReference>
<accession>A0A2W2BHW0</accession>
<keyword evidence="4" id="KW-1185">Reference proteome</keyword>
<dbReference type="Pfam" id="PF20009">
    <property type="entry name" value="GEVED"/>
    <property type="match status" value="1"/>
</dbReference>
<dbReference type="SMART" id="SM00409">
    <property type="entry name" value="IG"/>
    <property type="match status" value="2"/>
</dbReference>
<dbReference type="InterPro" id="IPR036179">
    <property type="entry name" value="Ig-like_dom_sf"/>
</dbReference>
<sequence length="3318" mass="335313">MCKKITFLLCFLFAFSWARAGYNNVVVTGFNDDVVANGIGAATASTTADVDGTGTGYVFVTPDFQQTSSATLPTQFLPANGQIASISTPGMTYQLASYSSNNALRLPSTHATDSLVFGTAQAAGEVYLLVCSGNGASTCDVTVNFTDGTTQLFAAQSVTDWYNGTPYAINSIGRALRSSGALDATATNGPRLYDLKLTISSSNYSKTIRSIKVSRNTSSSGVPHVMAVGINTLCSGSAVGGTAALVGGGSSVCPGLDLSLTLSGNSTGVGTTFQWQSNSGSGWTNISGATTNPYTLTGGIAVATQFRAYVSCQGANADTSAIKSVTLNPANQCYCVPGTTSCNSSDVITNVTLGTLNNTTTCSTNGYGDYTTLPVVALTQGQSYPMSVTVGPGGTEYVSVWIDYNQNGVFDASEYFFLGSANGAVVNGTLAIPASAYPGNTRMRVRVRYNQQLATTEACVAYTYGEAEDYMVNILPLPACATPTAQATGLVLTPGPSTVSGSFTAASPAVDKYLVIRTNGTAALTATPTSTYAYALGAIIGNGTVVSYGATTTFTDAGLNLNTQYSYYVFAANNTATCGPTYLTTAPLTAVTTTTGPNSYVWNATTGSADWTVAASWTPARTLPDATDILQFTNGGSSTATNIPTQTVRQIAFGNNTTTNFQAGTAAATLTLASDNDPTTNELNIGAGSSLVSNGATSALTLVFSGTGGLGKIAGNLEMVHTSSVANKVDFTGAIDTVTSTGTLAAGGAGTTSAYTSSATNLVVMGTFNHKYTTGNGGAVPTATYGIGSNVLISGYTTAGGGPGGGLGQTFYNFTMNCPNLANASQWSGTIPTNVTNNFNVISTNNNIWQFATTTAYTMNINNFIQTGGIIDLGTTSGAKIMNVSGTFNQTAGLIKYTGSSTATLNFNGTTAAQNVNFLDSAIVGTVVYQVTNPAGITLTGSGNFTTNNAFKINSGGGVRITSVAANPINTTLVLTYAATNTTLTYDAPGATTTTANVWPTTNGPLNVTQNMSGAAPANILNLGANRTIANTGILTLTNGVLVLGSNNLSMASGSTLTVSSPSATKMIAADGTGQLIRNMGTTAATYLYPIGDLTNGADYSPVSISIVTNAAPRNVGARVVDAQNPNDLSTTNYLTRYWVMTDDSVNTTNAYTYNGNFSYPNTDIVGTEANIRLNRWNGTAWAQVPSNVPSGSLVIVGNQSNANFALGNGQFTGRPAVTTTNIYTWIGNTTSSTDYQVPANWTPARNIPDITDVLQFNDGLIDTVKNIPTQTVGRLVFANNTTAAFLAPSTATLTLQSDNNAATNELDIAAGSSLVNNSTAAALTLAFSGTGGTGKIAGILHVNNGTPSNAVNFSNAIDTVTATGTLSAGGTGTAGAFTSTAANLVINGTYEHKYTTTTGGAIPTATWGVGSNALISGFTTTTGGPNGGLGQTFYNFTYNCPNQTANSQWSGTVPATVLGTLSVVSTGTTGTWSMGNTSNTVTIVTNNFSQSGGTVDLTGTGAKSISVGGTYNQTGGLLKSSGAGVVTLNFNGTTAAQNVTFLDSAIVGPVVYQVTNSAGITLIGTGNFTTNNAFKINSSGGVRISTGATAPITTTLVLTYAATGTTLTYDATPAVTSTATVWPATNGPLNVTVNDANGITVPFSRTIGGTLTMTAGDIDISTNTLTLGTAAATPGALTYTAGGIRVTSGSLIRWYGTTSLPTSAGTAVGFYPLSYGGVNRNVAISFSAATALSTGGTIGVGHTNVNGLFTLTPAVSDASASPTYNINKRTSSSWAFTTGNGIAASGTLNVKLTGTGLFNLSIPSSSANLRVMQAAAVAGTHAAGSGFSAFRTGLAIADLANPYYIGAADTNIADGYIAIATGNWSTPATWLNNNVPGITNDATINPGVQVTVDAATNAAKSLTILATGTLMVNNAANTVTIDSVLVNSGAVAALNGTVKVNGNSGASGITNNLGASFNVVGGTVTLGPTGGGNKPFTNNGQLIVANGTLNINGNYVANTGSSTNQSGGAINVDGNAGGNPTNSVAASTPIVNLLSPTLSFTGGTFTVVDPHPASTGTNTFVYNNATTVAALNTHTFRFGNGTSLDTATNTSYLFSVNPNIGSGKLVFNNVEINSGTGTNRAVVGGGTFGVMGNFVVNNGGEFRINSGITLYLNGNLTVNTGGIFTTNTLASAGNTVYFGNYSTGTVQPATAPQTVSGGGWFRNMNSATPTANFHSITVSNSNMVTFNMTNDSASYTGTVTFVAGATGPSRIKMPGVSRLIENGGSLPSAGQSNGWIWGRHQKQAPSSSAMNHTFSVGDSLYYTPVVVTTSSAPTAGGAMWAKSTPGDHPNIASSAINASKSINRYYTIQPVNGLTIAAGTATAQCTWVAADVDPGINTANIRGAVYASATWNYPPANTPTATSQTVTGLAPVLAGDYQFGEFCAPLNITTQPAATSACLGGPATFTVGLSAGTTGVNYQWQKGGTNISGATNATYTIPAVIATDAGNYTVILTSSCSAAAPVTSAIAALTINTPASITTQPTAQTACNGSPATFTVVAAGTGVTYQWLKNGTAITGATNATYTIAAVSSADVANYSVTVIGAAPCGNITSSAVGLTVSPLPLTIVAAGSTTFCAGGSVILKASSTAGLTYQWKLGGTNIGGATDSTYTATQFGNYTAQITNTANSCTNVSNTIAVVNGAPASSITPSGAVAICTGDSTVLSGPTPGGVTYQWKLGGSAIIGATNATYKAGAAGIYTLDVATGPACVGTSTPTTISLTPLPTVTVTPATATTFCAGGTVVINSTATGVNYQWQNNGTAITGATNATYSATATGSYTLMVTSTATTCKNTSTPAVAVTVNPLPTATIAAAGATSFCTGGTVKLRTTNASGLTYQWLRGGTAVAGATDSTYIASVSGAYTVTVTNTATTCSATTATATTVTVNPLPNVTVTASGGTTICQGTATNLCVPSATGLTYQWALNGPAITGATTACYNATIAGSYIVTVTNTATTCTATSTASVITVNPAPVATATALGNTTVCQGDTVWLNSNVVSGLTYQWNINGNPIPGATTTAYGATSTGLFTVTTNNGNCSTTSTGISVTVNAKPTSTIAYTTPITFCEGGAVVLTGISGGGIAGGVTYQWNNNAAPVPGATDNYLIANQTGNYSVLITNAAGCSATSAQVLVVVNPLPQPVITQSGSILSTVGSYASYQWYFNSQPINGATSQSYNVTQNGAYFVRVTDVNGCTNYSSVTFFNNVGVPNVSVAASDIKIYPNPAHQIVNIDAPVKVNVMIRDLQGRVILTQKDVKRVDLGDIASGVYMIMVLDEDGQLLKMEKLFKSE</sequence>
<dbReference type="InterPro" id="IPR045474">
    <property type="entry name" value="GEVED"/>
</dbReference>
<evidence type="ECO:0000313" key="3">
    <source>
        <dbReference type="EMBL" id="PZF73096.1"/>
    </source>
</evidence>
<organism evidence="3 4">
    <name type="scientific">Taibaiella soli</name>
    <dbReference type="NCBI Taxonomy" id="1649169"/>
    <lineage>
        <taxon>Bacteria</taxon>
        <taxon>Pseudomonadati</taxon>
        <taxon>Bacteroidota</taxon>
        <taxon>Chitinophagia</taxon>
        <taxon>Chitinophagales</taxon>
        <taxon>Chitinophagaceae</taxon>
        <taxon>Taibaiella</taxon>
    </lineage>
</organism>
<protein>
    <recommendedName>
        <fullName evidence="2">Ig-like domain-containing protein</fullName>
    </recommendedName>
</protein>